<dbReference type="Pfam" id="PF02049">
    <property type="entry name" value="FliE"/>
    <property type="match status" value="1"/>
</dbReference>
<dbReference type="GO" id="GO:0003774">
    <property type="term" value="F:cytoskeletal motor activity"/>
    <property type="evidence" value="ECO:0007669"/>
    <property type="project" value="InterPro"/>
</dbReference>
<dbReference type="HAMAP" id="MF_00724">
    <property type="entry name" value="FliE"/>
    <property type="match status" value="1"/>
</dbReference>
<evidence type="ECO:0000313" key="6">
    <source>
        <dbReference type="Proteomes" id="UP000294547"/>
    </source>
</evidence>
<dbReference type="GO" id="GO:0005198">
    <property type="term" value="F:structural molecule activity"/>
    <property type="evidence" value="ECO:0007669"/>
    <property type="project" value="InterPro"/>
</dbReference>
<evidence type="ECO:0000256" key="2">
    <source>
        <dbReference type="ARBA" id="ARBA00009272"/>
    </source>
</evidence>
<keyword evidence="5" id="KW-0282">Flagellum</keyword>
<dbReference type="GO" id="GO:0009425">
    <property type="term" value="C:bacterial-type flagellum basal body"/>
    <property type="evidence" value="ECO:0007669"/>
    <property type="project" value="UniProtKB-SubCell"/>
</dbReference>
<name>A0A4R6RLT1_9HYPH</name>
<evidence type="ECO:0000256" key="4">
    <source>
        <dbReference type="HAMAP-Rule" id="MF_00724"/>
    </source>
</evidence>
<comment type="caution">
    <text evidence="5">The sequence shown here is derived from an EMBL/GenBank/DDBJ whole genome shotgun (WGS) entry which is preliminary data.</text>
</comment>
<keyword evidence="5" id="KW-0966">Cell projection</keyword>
<dbReference type="Proteomes" id="UP000294547">
    <property type="component" value="Unassembled WGS sequence"/>
</dbReference>
<evidence type="ECO:0000313" key="5">
    <source>
        <dbReference type="EMBL" id="TDP87623.1"/>
    </source>
</evidence>
<dbReference type="AlphaFoldDB" id="A0A4R6RLT1"/>
<reference evidence="5 6" key="1">
    <citation type="submission" date="2019-03" db="EMBL/GenBank/DDBJ databases">
        <title>Genomic Encyclopedia of Type Strains, Phase IV (KMG-IV): sequencing the most valuable type-strain genomes for metagenomic binning, comparative biology and taxonomic classification.</title>
        <authorList>
            <person name="Goeker M."/>
        </authorList>
    </citation>
    <scope>NUCLEOTIDE SEQUENCE [LARGE SCALE GENOMIC DNA]</scope>
    <source>
        <strain evidence="5 6">DSM 102969</strain>
    </source>
</reference>
<evidence type="ECO:0000256" key="3">
    <source>
        <dbReference type="ARBA" id="ARBA00023143"/>
    </source>
</evidence>
<keyword evidence="6" id="KW-1185">Reference proteome</keyword>
<comment type="similarity">
    <text evidence="2 4">Belongs to the FliE family.</text>
</comment>
<protein>
    <recommendedName>
        <fullName evidence="4">Flagellar hook-basal body complex protein FliE</fullName>
    </recommendedName>
</protein>
<organism evidence="5 6">
    <name type="scientific">Oharaeibacter diazotrophicus</name>
    <dbReference type="NCBI Taxonomy" id="1920512"/>
    <lineage>
        <taxon>Bacteria</taxon>
        <taxon>Pseudomonadati</taxon>
        <taxon>Pseudomonadota</taxon>
        <taxon>Alphaproteobacteria</taxon>
        <taxon>Hyphomicrobiales</taxon>
        <taxon>Pleomorphomonadaceae</taxon>
        <taxon>Oharaeibacter</taxon>
    </lineage>
</organism>
<dbReference type="PANTHER" id="PTHR34653">
    <property type="match status" value="1"/>
</dbReference>
<evidence type="ECO:0000256" key="1">
    <source>
        <dbReference type="ARBA" id="ARBA00004117"/>
    </source>
</evidence>
<keyword evidence="5" id="KW-0969">Cilium</keyword>
<dbReference type="InterPro" id="IPR001624">
    <property type="entry name" value="FliE"/>
</dbReference>
<sequence length="106" mass="11149">MALTTALNASGIYGAMSRLANRGSQGQTAAADGAGVDFGAMLEDSVQQVVDQGRAAEGKQRDLLAGKADMIDVVTAVNETEVALETMVSVRDRVISAYEEIMRMPI</sequence>
<keyword evidence="3 4" id="KW-0975">Bacterial flagellum</keyword>
<dbReference type="EMBL" id="SNXY01000006">
    <property type="protein sequence ID" value="TDP87623.1"/>
    <property type="molecule type" value="Genomic_DNA"/>
</dbReference>
<comment type="subcellular location">
    <subcellularLocation>
        <location evidence="1 4">Bacterial flagellum basal body</location>
    </subcellularLocation>
</comment>
<dbReference type="PRINTS" id="PR01006">
    <property type="entry name" value="FLGHOOKFLIE"/>
</dbReference>
<gene>
    <name evidence="4" type="primary">fliE</name>
    <name evidence="5" type="ORF">EDD54_1522</name>
</gene>
<proteinExistence type="inferred from homology"/>
<dbReference type="RefSeq" id="WP_245515664.1">
    <property type="nucleotide sequence ID" value="NZ_BSPM01000008.1"/>
</dbReference>
<accession>A0A4R6RLT1</accession>
<dbReference type="PANTHER" id="PTHR34653:SF1">
    <property type="entry name" value="FLAGELLAR HOOK-BASAL BODY COMPLEX PROTEIN FLIE"/>
    <property type="match status" value="1"/>
</dbReference>
<dbReference type="GO" id="GO:0071973">
    <property type="term" value="P:bacterial-type flagellum-dependent cell motility"/>
    <property type="evidence" value="ECO:0007669"/>
    <property type="project" value="InterPro"/>
</dbReference>